<evidence type="ECO:0000256" key="1">
    <source>
        <dbReference type="ARBA" id="ARBA00023157"/>
    </source>
</evidence>
<dbReference type="PANTHER" id="PTHR15541">
    <property type="entry name" value="GRANULYSIN RELATED"/>
    <property type="match status" value="1"/>
</dbReference>
<dbReference type="WBParaSite" id="Pan_g19070.t1">
    <property type="protein sequence ID" value="Pan_g19070.t1"/>
    <property type="gene ID" value="Pan_g19070"/>
</dbReference>
<dbReference type="PANTHER" id="PTHR15541:SF2">
    <property type="entry name" value="GRANULYSIN"/>
    <property type="match status" value="1"/>
</dbReference>
<evidence type="ECO:0000313" key="5">
    <source>
        <dbReference type="WBParaSite" id="Pan_g19070.t1"/>
    </source>
</evidence>
<dbReference type="SUPFAM" id="SSF47862">
    <property type="entry name" value="Saposin"/>
    <property type="match status" value="1"/>
</dbReference>
<dbReference type="InterPro" id="IPR038847">
    <property type="entry name" value="Granulysin-like"/>
</dbReference>
<dbReference type="Pfam" id="PF03489">
    <property type="entry name" value="SapB_2"/>
    <property type="match status" value="1"/>
</dbReference>
<evidence type="ECO:0000259" key="3">
    <source>
        <dbReference type="PROSITE" id="PS50015"/>
    </source>
</evidence>
<organism evidence="4 5">
    <name type="scientific">Panagrellus redivivus</name>
    <name type="common">Microworm</name>
    <dbReference type="NCBI Taxonomy" id="6233"/>
    <lineage>
        <taxon>Eukaryota</taxon>
        <taxon>Metazoa</taxon>
        <taxon>Ecdysozoa</taxon>
        <taxon>Nematoda</taxon>
        <taxon>Chromadorea</taxon>
        <taxon>Rhabditida</taxon>
        <taxon>Tylenchina</taxon>
        <taxon>Panagrolaimomorpha</taxon>
        <taxon>Panagrolaimoidea</taxon>
        <taxon>Panagrolaimidae</taxon>
        <taxon>Panagrellus</taxon>
    </lineage>
</organism>
<reference evidence="5" key="2">
    <citation type="submission" date="2020-10" db="UniProtKB">
        <authorList>
            <consortium name="WormBaseParasite"/>
        </authorList>
    </citation>
    <scope>IDENTIFICATION</scope>
</reference>
<reference evidence="4" key="1">
    <citation type="journal article" date="2013" name="Genetics">
        <title>The draft genome and transcriptome of Panagrellus redivivus are shaped by the harsh demands of a free-living lifestyle.</title>
        <authorList>
            <person name="Srinivasan J."/>
            <person name="Dillman A.R."/>
            <person name="Macchietto M.G."/>
            <person name="Heikkinen L."/>
            <person name="Lakso M."/>
            <person name="Fracchia K.M."/>
            <person name="Antoshechkin I."/>
            <person name="Mortazavi A."/>
            <person name="Wong G."/>
            <person name="Sternberg P.W."/>
        </authorList>
    </citation>
    <scope>NUCLEOTIDE SEQUENCE [LARGE SCALE GENOMIC DNA]</scope>
    <source>
        <strain evidence="4">MT8872</strain>
    </source>
</reference>
<evidence type="ECO:0000313" key="4">
    <source>
        <dbReference type="Proteomes" id="UP000492821"/>
    </source>
</evidence>
<sequence>MNKFVLALLVVVGIAAVSEAVAIRKLGRQQLDGQICQFCTTLIGELEQVVEGDEQDIIAEANKLCDSLSGGIQIIDGYCKSIVDQEIEKVEDDIKNNEDPQTVCQKIALC</sequence>
<protein>
    <submittedName>
        <fullName evidence="5">Saposin B-type domain-containing protein</fullName>
    </submittedName>
</protein>
<dbReference type="Gene3D" id="1.10.225.10">
    <property type="entry name" value="Saposin-like"/>
    <property type="match status" value="1"/>
</dbReference>
<dbReference type="PROSITE" id="PS50015">
    <property type="entry name" value="SAP_B"/>
    <property type="match status" value="1"/>
</dbReference>
<keyword evidence="1" id="KW-1015">Disulfide bond</keyword>
<feature type="signal peptide" evidence="2">
    <location>
        <begin position="1"/>
        <end position="20"/>
    </location>
</feature>
<feature type="domain" description="Saposin B-type" evidence="3">
    <location>
        <begin position="32"/>
        <end position="110"/>
    </location>
</feature>
<name>A0A7E4VC73_PANRE</name>
<accession>A0A7E4VC73</accession>
<dbReference type="Proteomes" id="UP000492821">
    <property type="component" value="Unassembled WGS sequence"/>
</dbReference>
<feature type="chain" id="PRO_5028797720" evidence="2">
    <location>
        <begin position="21"/>
        <end position="110"/>
    </location>
</feature>
<keyword evidence="4" id="KW-1185">Reference proteome</keyword>
<dbReference type="AlphaFoldDB" id="A0A7E4VC73"/>
<evidence type="ECO:0000256" key="2">
    <source>
        <dbReference type="SAM" id="SignalP"/>
    </source>
</evidence>
<dbReference type="GO" id="GO:0042742">
    <property type="term" value="P:defense response to bacterium"/>
    <property type="evidence" value="ECO:0007669"/>
    <property type="project" value="InterPro"/>
</dbReference>
<dbReference type="InterPro" id="IPR008139">
    <property type="entry name" value="SaposinB_dom"/>
</dbReference>
<keyword evidence="2" id="KW-0732">Signal</keyword>
<dbReference type="GO" id="GO:0061844">
    <property type="term" value="P:antimicrobial humoral immune response mediated by antimicrobial peptide"/>
    <property type="evidence" value="ECO:0007669"/>
    <property type="project" value="TreeGrafter"/>
</dbReference>
<dbReference type="GO" id="GO:0031640">
    <property type="term" value="P:killing of cells of another organism"/>
    <property type="evidence" value="ECO:0007669"/>
    <property type="project" value="TreeGrafter"/>
</dbReference>
<dbReference type="SMART" id="SM00741">
    <property type="entry name" value="SapB"/>
    <property type="match status" value="1"/>
</dbReference>
<dbReference type="GO" id="GO:0044194">
    <property type="term" value="C:cytolytic granule"/>
    <property type="evidence" value="ECO:0007669"/>
    <property type="project" value="TreeGrafter"/>
</dbReference>
<dbReference type="InterPro" id="IPR011001">
    <property type="entry name" value="Saposin-like"/>
</dbReference>
<proteinExistence type="predicted"/>
<dbReference type="InterPro" id="IPR008138">
    <property type="entry name" value="SapB_2"/>
</dbReference>